<evidence type="ECO:0000256" key="6">
    <source>
        <dbReference type="ARBA" id="ARBA00022968"/>
    </source>
</evidence>
<organism evidence="11 12">
    <name type="scientific">Oceanospirillum sediminis</name>
    <dbReference type="NCBI Taxonomy" id="2760088"/>
    <lineage>
        <taxon>Bacteria</taxon>
        <taxon>Pseudomonadati</taxon>
        <taxon>Pseudomonadota</taxon>
        <taxon>Gammaproteobacteria</taxon>
        <taxon>Oceanospirillales</taxon>
        <taxon>Oceanospirillaceae</taxon>
        <taxon>Oceanospirillum</taxon>
    </lineage>
</organism>
<dbReference type="PANTHER" id="PTHR21320:SF3">
    <property type="entry name" value="CYTOCHROME C OXIDASE ASSEMBLY PROTEIN COX11, MITOCHONDRIAL-RELATED"/>
    <property type="match status" value="1"/>
</dbReference>
<dbReference type="NCBIfam" id="NF003465">
    <property type="entry name" value="PRK05089.1"/>
    <property type="match status" value="1"/>
</dbReference>
<comment type="caution">
    <text evidence="11">The sequence shown here is derived from an EMBL/GenBank/DDBJ whole genome shotgun (WGS) entry which is preliminary data.</text>
</comment>
<dbReference type="Gene3D" id="2.60.370.10">
    <property type="entry name" value="Ctag/Cox11"/>
    <property type="match status" value="1"/>
</dbReference>
<protein>
    <recommendedName>
        <fullName evidence="4">Cytochrome c oxidase assembly protein CtaG</fullName>
    </recommendedName>
</protein>
<name>A0A839IRP9_9GAMM</name>
<dbReference type="GO" id="GO:0005507">
    <property type="term" value="F:copper ion binding"/>
    <property type="evidence" value="ECO:0007669"/>
    <property type="project" value="InterPro"/>
</dbReference>
<dbReference type="Proteomes" id="UP000565262">
    <property type="component" value="Unassembled WGS sequence"/>
</dbReference>
<evidence type="ECO:0000313" key="12">
    <source>
        <dbReference type="Proteomes" id="UP000565262"/>
    </source>
</evidence>
<evidence type="ECO:0000256" key="8">
    <source>
        <dbReference type="ARBA" id="ARBA00023008"/>
    </source>
</evidence>
<evidence type="ECO:0000256" key="9">
    <source>
        <dbReference type="ARBA" id="ARBA00023136"/>
    </source>
</evidence>
<keyword evidence="5 10" id="KW-0812">Transmembrane</keyword>
<dbReference type="AlphaFoldDB" id="A0A839IRP9"/>
<sequence>MKDQNPHKTTVSKLVLATLGMFLFGFLLVPLYDVFCDITGLNGKVSNTAYVEKEGFTIDPNRKVTVQFLTNTNANMNWLFEAEARSIQVHPGELTRVSFSVVNPSLKRMTAQAVPSVSPSEGAEYLLKTQCFCFEQQELNPGASQQMTLLFRVDPQLPDHISTLTLAYTLFDISSTRPVSSIAERPGTYSGFPAATDSLFTSQSLLISHAQTLRLAGGY</sequence>
<dbReference type="InterPro" id="IPR007533">
    <property type="entry name" value="Cyt_c_oxidase_assmbl_CtaG"/>
</dbReference>
<evidence type="ECO:0000256" key="1">
    <source>
        <dbReference type="ARBA" id="ARBA00004007"/>
    </source>
</evidence>
<gene>
    <name evidence="11" type="ORF">H4O21_09665</name>
</gene>
<comment type="similarity">
    <text evidence="3">Belongs to the COX11/CtaG family.</text>
</comment>
<reference evidence="11 12" key="1">
    <citation type="submission" date="2020-08" db="EMBL/GenBank/DDBJ databases">
        <title>Oceanospirillum sp. nov. isolated from marine sediment.</title>
        <authorList>
            <person name="Ji X."/>
        </authorList>
    </citation>
    <scope>NUCLEOTIDE SEQUENCE [LARGE SCALE GENOMIC DNA]</scope>
    <source>
        <strain evidence="11 12">D5</strain>
    </source>
</reference>
<dbReference type="EMBL" id="JACJFM010000010">
    <property type="protein sequence ID" value="MBB1486876.1"/>
    <property type="molecule type" value="Genomic_DNA"/>
</dbReference>
<feature type="transmembrane region" description="Helical" evidence="10">
    <location>
        <begin position="12"/>
        <end position="32"/>
    </location>
</feature>
<evidence type="ECO:0000256" key="2">
    <source>
        <dbReference type="ARBA" id="ARBA00004382"/>
    </source>
</evidence>
<comment type="subcellular location">
    <subcellularLocation>
        <location evidence="2">Cell inner membrane</location>
        <topology evidence="2">Single-pass type II membrane protein</topology>
        <orientation evidence="2">Periplasmic side</orientation>
    </subcellularLocation>
</comment>
<dbReference type="Pfam" id="PF04442">
    <property type="entry name" value="CtaG_Cox11"/>
    <property type="match status" value="1"/>
</dbReference>
<dbReference type="GO" id="GO:0005886">
    <property type="term" value="C:plasma membrane"/>
    <property type="evidence" value="ECO:0007669"/>
    <property type="project" value="UniProtKB-SubCell"/>
</dbReference>
<dbReference type="SUPFAM" id="SSF110111">
    <property type="entry name" value="Ctag/Cox11"/>
    <property type="match status" value="1"/>
</dbReference>
<evidence type="ECO:0000256" key="3">
    <source>
        <dbReference type="ARBA" id="ARBA00009620"/>
    </source>
</evidence>
<evidence type="ECO:0000313" key="11">
    <source>
        <dbReference type="EMBL" id="MBB1486876.1"/>
    </source>
</evidence>
<evidence type="ECO:0000256" key="5">
    <source>
        <dbReference type="ARBA" id="ARBA00022692"/>
    </source>
</evidence>
<keyword evidence="7 10" id="KW-1133">Transmembrane helix</keyword>
<evidence type="ECO:0000256" key="4">
    <source>
        <dbReference type="ARBA" id="ARBA00015384"/>
    </source>
</evidence>
<keyword evidence="6" id="KW-0735">Signal-anchor</keyword>
<keyword evidence="12" id="KW-1185">Reference proteome</keyword>
<dbReference type="RefSeq" id="WP_182808662.1">
    <property type="nucleotide sequence ID" value="NZ_JACJFM010000010.1"/>
</dbReference>
<evidence type="ECO:0000256" key="7">
    <source>
        <dbReference type="ARBA" id="ARBA00022989"/>
    </source>
</evidence>
<dbReference type="PANTHER" id="PTHR21320">
    <property type="entry name" value="CYTOCHROME C OXIDASE ASSEMBLY PROTEIN COX11-RELATED"/>
    <property type="match status" value="1"/>
</dbReference>
<comment type="function">
    <text evidence="1">Exerts its effect at some terminal stage of cytochrome c oxidase synthesis, probably by being involved in the insertion of the copper B into subunit I.</text>
</comment>
<accession>A0A839IRP9</accession>
<evidence type="ECO:0000256" key="10">
    <source>
        <dbReference type="SAM" id="Phobius"/>
    </source>
</evidence>
<keyword evidence="9 10" id="KW-0472">Membrane</keyword>
<dbReference type="InterPro" id="IPR023471">
    <property type="entry name" value="CtaG/Cox11_dom_sf"/>
</dbReference>
<keyword evidence="8" id="KW-0186">Copper</keyword>
<proteinExistence type="inferred from homology"/>